<feature type="domain" description="Prepilin peptidase A24 N-terminal" evidence="2">
    <location>
        <begin position="11"/>
        <end position="89"/>
    </location>
</feature>
<keyword evidence="1" id="KW-0472">Membrane</keyword>
<feature type="transmembrane region" description="Helical" evidence="1">
    <location>
        <begin position="142"/>
        <end position="160"/>
    </location>
</feature>
<protein>
    <submittedName>
        <fullName evidence="3">Type IV prepilin peptidase</fullName>
    </submittedName>
</protein>
<comment type="caution">
    <text evidence="3">The sequence shown here is derived from an EMBL/GenBank/DDBJ whole genome shotgun (WGS) entry which is preliminary data.</text>
</comment>
<reference evidence="3 4" key="1">
    <citation type="journal article" date="2015" name="Genome Announc.">
        <title>Expanding the biotechnology potential of lactobacilli through comparative genomics of 213 strains and associated genera.</title>
        <authorList>
            <person name="Sun Z."/>
            <person name="Harris H.M."/>
            <person name="McCann A."/>
            <person name="Guo C."/>
            <person name="Argimon S."/>
            <person name="Zhang W."/>
            <person name="Yang X."/>
            <person name="Jeffery I.B."/>
            <person name="Cooney J.C."/>
            <person name="Kagawa T.F."/>
            <person name="Liu W."/>
            <person name="Song Y."/>
            <person name="Salvetti E."/>
            <person name="Wrobel A."/>
            <person name="Rasinkangas P."/>
            <person name="Parkhill J."/>
            <person name="Rea M.C."/>
            <person name="O'Sullivan O."/>
            <person name="Ritari J."/>
            <person name="Douillard F.P."/>
            <person name="Paul Ross R."/>
            <person name="Yang R."/>
            <person name="Briner A.E."/>
            <person name="Felis G.E."/>
            <person name="de Vos W.M."/>
            <person name="Barrangou R."/>
            <person name="Klaenhammer T.R."/>
            <person name="Caufield P.W."/>
            <person name="Cui Y."/>
            <person name="Zhang H."/>
            <person name="O'Toole P.W."/>
        </authorList>
    </citation>
    <scope>NUCLEOTIDE SEQUENCE [LARGE SCALE GENOMIC DNA]</scope>
    <source>
        <strain evidence="3 4">DSM 16761</strain>
    </source>
</reference>
<feature type="transmembrane region" description="Helical" evidence="1">
    <location>
        <begin position="172"/>
        <end position="201"/>
    </location>
</feature>
<evidence type="ECO:0000313" key="3">
    <source>
        <dbReference type="EMBL" id="KRM04160.1"/>
    </source>
</evidence>
<keyword evidence="1" id="KW-1133">Transmembrane helix</keyword>
<feature type="transmembrane region" description="Helical" evidence="1">
    <location>
        <begin position="207"/>
        <end position="226"/>
    </location>
</feature>
<dbReference type="AlphaFoldDB" id="A0A0R1VF14"/>
<dbReference type="EMBL" id="AZFU01000022">
    <property type="protein sequence ID" value="KRM04160.1"/>
    <property type="molecule type" value="Genomic_DNA"/>
</dbReference>
<dbReference type="Proteomes" id="UP000051307">
    <property type="component" value="Unassembled WGS sequence"/>
</dbReference>
<dbReference type="InterPro" id="IPR010627">
    <property type="entry name" value="Prepilin_pept_A24_N"/>
</dbReference>
<dbReference type="GO" id="GO:0006465">
    <property type="term" value="P:signal peptide processing"/>
    <property type="evidence" value="ECO:0007669"/>
    <property type="project" value="TreeGrafter"/>
</dbReference>
<gene>
    <name evidence="3" type="ORF">FC59_GL000907</name>
</gene>
<dbReference type="InterPro" id="IPR050882">
    <property type="entry name" value="Prepilin_peptidase/N-MTase"/>
</dbReference>
<organism evidence="3 4">
    <name type="scientific">Lactobacillus kitasatonis DSM 16761 = JCM 1039</name>
    <dbReference type="NCBI Taxonomy" id="1423767"/>
    <lineage>
        <taxon>Bacteria</taxon>
        <taxon>Bacillati</taxon>
        <taxon>Bacillota</taxon>
        <taxon>Bacilli</taxon>
        <taxon>Lactobacillales</taxon>
        <taxon>Lactobacillaceae</taxon>
        <taxon>Lactobacillus</taxon>
    </lineage>
</organism>
<feature type="transmembrane region" description="Helical" evidence="1">
    <location>
        <begin position="6"/>
        <end position="24"/>
    </location>
</feature>
<dbReference type="Pfam" id="PF06750">
    <property type="entry name" value="A24_N_bact"/>
    <property type="match status" value="1"/>
</dbReference>
<evidence type="ECO:0000313" key="4">
    <source>
        <dbReference type="Proteomes" id="UP000051307"/>
    </source>
</evidence>
<dbReference type="RefSeq" id="WP_025014720.1">
    <property type="nucleotide sequence ID" value="NZ_AZFU01000022.1"/>
</dbReference>
<name>A0A0R1VF14_9LACO</name>
<keyword evidence="1" id="KW-0812">Transmembrane</keyword>
<dbReference type="GO" id="GO:0004190">
    <property type="term" value="F:aspartic-type endopeptidase activity"/>
    <property type="evidence" value="ECO:0007669"/>
    <property type="project" value="TreeGrafter"/>
</dbReference>
<accession>A0A0R1VF14</accession>
<feature type="transmembrane region" description="Helical" evidence="1">
    <location>
        <begin position="95"/>
        <end position="112"/>
    </location>
</feature>
<evidence type="ECO:0000256" key="1">
    <source>
        <dbReference type="SAM" id="Phobius"/>
    </source>
</evidence>
<dbReference type="GO" id="GO:0005886">
    <property type="term" value="C:plasma membrane"/>
    <property type="evidence" value="ECO:0007669"/>
    <property type="project" value="TreeGrafter"/>
</dbReference>
<dbReference type="PANTHER" id="PTHR30487:SF0">
    <property type="entry name" value="PREPILIN LEADER PEPTIDASE_N-METHYLTRANSFERASE-RELATED"/>
    <property type="match status" value="1"/>
</dbReference>
<feature type="transmembrane region" description="Helical" evidence="1">
    <location>
        <begin position="119"/>
        <end position="136"/>
    </location>
</feature>
<proteinExistence type="predicted"/>
<evidence type="ECO:0000259" key="2">
    <source>
        <dbReference type="Pfam" id="PF06750"/>
    </source>
</evidence>
<dbReference type="OrthoDB" id="9789291at2"/>
<sequence length="227" mass="26021">MNSIYYFFNFIIGTCLASHALVIYERWPERNIIFARSHCDNCKSELSLLDEIPLFSFLVLRGRCKYCQSSIPAELFLFELIGGIAFTTIDFSNKNGILTSILLFSLLLVTISDYNQQNFDLLFLVPATLIAIFYNQFSNYNLIDWISFICIISILGWNVFKQKMGSGDLIIYLIISSYFSTTVANFTLLIASLLAIIVFLIERNDKNQSFPFLPFIFTGLAFTQFLV</sequence>
<dbReference type="PANTHER" id="PTHR30487">
    <property type="entry name" value="TYPE 4 PREPILIN-LIKE PROTEINS LEADER PEPTIDE-PROCESSING ENZYME"/>
    <property type="match status" value="1"/>
</dbReference>
<dbReference type="PATRIC" id="fig|1423767.3.peg.940"/>